<dbReference type="PANTHER" id="PTHR46055:SF3">
    <property type="entry name" value="CIRCADIAN LOCOMOTER OUTPUT CYCLES PROTEIN KAPUT"/>
    <property type="match status" value="1"/>
</dbReference>
<feature type="region of interest" description="Disordered" evidence="8">
    <location>
        <begin position="507"/>
        <end position="527"/>
    </location>
</feature>
<evidence type="ECO:0000313" key="11">
    <source>
        <dbReference type="EMBL" id="KAK8751564.1"/>
    </source>
</evidence>
<feature type="non-terminal residue" evidence="11">
    <location>
        <position position="527"/>
    </location>
</feature>
<feature type="domain" description="PAS" evidence="9">
    <location>
        <begin position="99"/>
        <end position="164"/>
    </location>
</feature>
<dbReference type="InterPro" id="IPR001067">
    <property type="entry name" value="Nuc_translocat"/>
</dbReference>
<evidence type="ECO:0000313" key="12">
    <source>
        <dbReference type="Proteomes" id="UP001445076"/>
    </source>
</evidence>
<dbReference type="GO" id="GO:0005737">
    <property type="term" value="C:cytoplasm"/>
    <property type="evidence" value="ECO:0007669"/>
    <property type="project" value="InterPro"/>
</dbReference>
<dbReference type="GO" id="GO:0000981">
    <property type="term" value="F:DNA-binding transcription factor activity, RNA polymerase II-specific"/>
    <property type="evidence" value="ECO:0007669"/>
    <property type="project" value="InterPro"/>
</dbReference>
<sequence>MSHEVLDASPTSKCAIEDVSEEKDDVKRKSRNLSEKKRRDQFNLLINELSSMVASNTRKMDKSTVLKATIAFLKNQKEISVRCQNQEVREDWKPSFLTNEEFTHLMLEALDGFIITVSCSGRVLYTSDSVTPILGHLPSDLSGTPLYDLMLEEEREDMNHFLSNPAMAPNPNTWFDDTKEKYTVAIHLKRGTIHTSDSIQYERVHLTGYFERYNCPSEDGVLDFSCSEAEDSVSVSSCSRNGGGGLFQSSLVHPQVSQETTKLVFVAIARMERPQLVREMMIIEPTKTEFTSRHSLEWKFLFLDHRAPTIIGYMPFEVLGTSGYDYYHVDDLDKIATCHEQLMKTGKGTSCYYRFLTKGQQWIWLQTHYYITYHQWNSKPEFIVCTNTVVSYSDVKAELSQEFVPDACHSEIEIDQPEGSLILSNTSVAGAGSSGTLVLSNASVSGAGLSGSLVLSNNGVSGAGPSGSLVLSNTSVSGAGSSLTATMGELVEPLPDEKPVIQVSRASLTDPSRLQSLHLQQHTQPPS</sequence>
<dbReference type="InterPro" id="IPR013767">
    <property type="entry name" value="PAS_fold"/>
</dbReference>
<comment type="caution">
    <text evidence="11">The sequence shown here is derived from an EMBL/GenBank/DDBJ whole genome shotgun (WGS) entry which is preliminary data.</text>
</comment>
<keyword evidence="5" id="KW-0010">Activator</keyword>
<dbReference type="Gene3D" id="3.30.450.20">
    <property type="entry name" value="PAS domain"/>
    <property type="match status" value="2"/>
</dbReference>
<dbReference type="PROSITE" id="PS50888">
    <property type="entry name" value="BHLH"/>
    <property type="match status" value="1"/>
</dbReference>
<evidence type="ECO:0000256" key="5">
    <source>
        <dbReference type="ARBA" id="ARBA00023159"/>
    </source>
</evidence>
<dbReference type="GO" id="GO:1990513">
    <property type="term" value="C:CLOCK-BMAL transcription complex"/>
    <property type="evidence" value="ECO:0007669"/>
    <property type="project" value="TreeGrafter"/>
</dbReference>
<evidence type="ECO:0000259" key="9">
    <source>
        <dbReference type="PROSITE" id="PS50112"/>
    </source>
</evidence>
<feature type="domain" description="PAS" evidence="9">
    <location>
        <begin position="299"/>
        <end position="346"/>
    </location>
</feature>
<dbReference type="Proteomes" id="UP001445076">
    <property type="component" value="Unassembled WGS sequence"/>
</dbReference>
<evidence type="ECO:0000256" key="3">
    <source>
        <dbReference type="ARBA" id="ARBA00023108"/>
    </source>
</evidence>
<evidence type="ECO:0000256" key="7">
    <source>
        <dbReference type="ARBA" id="ARBA00023242"/>
    </source>
</evidence>
<reference evidence="11 12" key="1">
    <citation type="journal article" date="2024" name="BMC Genomics">
        <title>Genome assembly of redclaw crayfish (Cherax quadricarinatus) provides insights into its immune adaptation and hypoxia tolerance.</title>
        <authorList>
            <person name="Liu Z."/>
            <person name="Zheng J."/>
            <person name="Li H."/>
            <person name="Fang K."/>
            <person name="Wang S."/>
            <person name="He J."/>
            <person name="Zhou D."/>
            <person name="Weng S."/>
            <person name="Chi M."/>
            <person name="Gu Z."/>
            <person name="He J."/>
            <person name="Li F."/>
            <person name="Wang M."/>
        </authorList>
    </citation>
    <scope>NUCLEOTIDE SEQUENCE [LARGE SCALE GENOMIC DNA]</scope>
    <source>
        <strain evidence="11">ZL_2023a</strain>
    </source>
</reference>
<dbReference type="GO" id="GO:0000978">
    <property type="term" value="F:RNA polymerase II cis-regulatory region sequence-specific DNA binding"/>
    <property type="evidence" value="ECO:0007669"/>
    <property type="project" value="TreeGrafter"/>
</dbReference>
<feature type="region of interest" description="Disordered" evidence="8">
    <location>
        <begin position="1"/>
        <end position="32"/>
    </location>
</feature>
<proteinExistence type="predicted"/>
<evidence type="ECO:0000256" key="2">
    <source>
        <dbReference type="ARBA" id="ARBA00023015"/>
    </source>
</evidence>
<keyword evidence="6" id="KW-0804">Transcription</keyword>
<evidence type="ECO:0000256" key="8">
    <source>
        <dbReference type="SAM" id="MobiDB-lite"/>
    </source>
</evidence>
<dbReference type="Pfam" id="PF00989">
    <property type="entry name" value="PAS"/>
    <property type="match status" value="1"/>
</dbReference>
<dbReference type="AlphaFoldDB" id="A0AAW0YIH1"/>
<dbReference type="InterPro" id="IPR000014">
    <property type="entry name" value="PAS"/>
</dbReference>
<keyword evidence="7" id="KW-0539">Nucleus</keyword>
<evidence type="ECO:0000256" key="4">
    <source>
        <dbReference type="ARBA" id="ARBA00023125"/>
    </source>
</evidence>
<dbReference type="InterPro" id="IPR047230">
    <property type="entry name" value="CLOCK-like"/>
</dbReference>
<dbReference type="InterPro" id="IPR035965">
    <property type="entry name" value="PAS-like_dom_sf"/>
</dbReference>
<dbReference type="GO" id="GO:0032922">
    <property type="term" value="P:circadian regulation of gene expression"/>
    <property type="evidence" value="ECO:0007669"/>
    <property type="project" value="InterPro"/>
</dbReference>
<dbReference type="SMART" id="SM00086">
    <property type="entry name" value="PAC"/>
    <property type="match status" value="1"/>
</dbReference>
<feature type="domain" description="BHLH" evidence="10">
    <location>
        <begin position="26"/>
        <end position="76"/>
    </location>
</feature>
<evidence type="ECO:0008006" key="13">
    <source>
        <dbReference type="Google" id="ProtNLM"/>
    </source>
</evidence>
<dbReference type="EMBL" id="JARKIK010000005">
    <property type="protein sequence ID" value="KAK8751564.1"/>
    <property type="molecule type" value="Genomic_DNA"/>
</dbReference>
<evidence type="ECO:0000256" key="1">
    <source>
        <dbReference type="ARBA" id="ARBA00022737"/>
    </source>
</evidence>
<dbReference type="SMART" id="SM00091">
    <property type="entry name" value="PAS"/>
    <property type="match status" value="2"/>
</dbReference>
<dbReference type="PANTHER" id="PTHR46055">
    <property type="entry name" value="CIRCADIAN LOCOMOTER OUTPUT CYCLES PROTEIN KAPUT"/>
    <property type="match status" value="1"/>
</dbReference>
<organism evidence="11 12">
    <name type="scientific">Cherax quadricarinatus</name>
    <name type="common">Australian red claw crayfish</name>
    <dbReference type="NCBI Taxonomy" id="27406"/>
    <lineage>
        <taxon>Eukaryota</taxon>
        <taxon>Metazoa</taxon>
        <taxon>Ecdysozoa</taxon>
        <taxon>Arthropoda</taxon>
        <taxon>Crustacea</taxon>
        <taxon>Multicrustacea</taxon>
        <taxon>Malacostraca</taxon>
        <taxon>Eumalacostraca</taxon>
        <taxon>Eucarida</taxon>
        <taxon>Decapoda</taxon>
        <taxon>Pleocyemata</taxon>
        <taxon>Astacidea</taxon>
        <taxon>Parastacoidea</taxon>
        <taxon>Parastacidae</taxon>
        <taxon>Cherax</taxon>
    </lineage>
</organism>
<dbReference type="SMART" id="SM00353">
    <property type="entry name" value="HLH"/>
    <property type="match status" value="1"/>
</dbReference>
<keyword evidence="2" id="KW-0805">Transcription regulation</keyword>
<gene>
    <name evidence="11" type="ORF">OTU49_009113</name>
</gene>
<dbReference type="Pfam" id="PF00010">
    <property type="entry name" value="HLH"/>
    <property type="match status" value="1"/>
</dbReference>
<protein>
    <recommendedName>
        <fullName evidence="13">Clock</fullName>
    </recommendedName>
</protein>
<dbReference type="Pfam" id="PF14598">
    <property type="entry name" value="PAS_11"/>
    <property type="match status" value="1"/>
</dbReference>
<dbReference type="GO" id="GO:0046983">
    <property type="term" value="F:protein dimerization activity"/>
    <property type="evidence" value="ECO:0007669"/>
    <property type="project" value="InterPro"/>
</dbReference>
<dbReference type="InterPro" id="IPR001610">
    <property type="entry name" value="PAC"/>
</dbReference>
<accession>A0AAW0YIH1</accession>
<evidence type="ECO:0000256" key="6">
    <source>
        <dbReference type="ARBA" id="ARBA00023163"/>
    </source>
</evidence>
<keyword evidence="12" id="KW-1185">Reference proteome</keyword>
<dbReference type="CDD" id="cd00130">
    <property type="entry name" value="PAS"/>
    <property type="match status" value="2"/>
</dbReference>
<keyword evidence="3" id="KW-0090">Biological rhythms</keyword>
<keyword evidence="1" id="KW-0677">Repeat</keyword>
<dbReference type="InterPro" id="IPR011598">
    <property type="entry name" value="bHLH_dom"/>
</dbReference>
<dbReference type="PRINTS" id="PR00785">
    <property type="entry name" value="NCTRNSLOCATR"/>
</dbReference>
<dbReference type="GO" id="GO:0045944">
    <property type="term" value="P:positive regulation of transcription by RNA polymerase II"/>
    <property type="evidence" value="ECO:0007669"/>
    <property type="project" value="UniProtKB-ARBA"/>
</dbReference>
<name>A0AAW0YIH1_CHEQU</name>
<evidence type="ECO:0000259" key="10">
    <source>
        <dbReference type="PROSITE" id="PS50888"/>
    </source>
</evidence>
<dbReference type="SUPFAM" id="SSF55785">
    <property type="entry name" value="PYP-like sensor domain (PAS domain)"/>
    <property type="match status" value="2"/>
</dbReference>
<dbReference type="InterPro" id="IPR036638">
    <property type="entry name" value="HLH_DNA-bd_sf"/>
</dbReference>
<dbReference type="FunFam" id="3.30.450.20:FF:000016">
    <property type="entry name" value="Circadian locomoter output cycles protein"/>
    <property type="match status" value="1"/>
</dbReference>
<dbReference type="SUPFAM" id="SSF47459">
    <property type="entry name" value="HLH, helix-loop-helix DNA-binding domain"/>
    <property type="match status" value="1"/>
</dbReference>
<dbReference type="Gene3D" id="4.10.280.10">
    <property type="entry name" value="Helix-loop-helix DNA-binding domain"/>
    <property type="match status" value="1"/>
</dbReference>
<keyword evidence="4" id="KW-0238">DNA-binding</keyword>
<dbReference type="PROSITE" id="PS50112">
    <property type="entry name" value="PAS"/>
    <property type="match status" value="2"/>
</dbReference>